<accession>A0A183NM65</accession>
<proteinExistence type="predicted"/>
<feature type="compositionally biased region" description="Low complexity" evidence="1">
    <location>
        <begin position="47"/>
        <end position="58"/>
    </location>
</feature>
<dbReference type="EMBL" id="UZAL01005403">
    <property type="protein sequence ID" value="VDO93035.1"/>
    <property type="molecule type" value="Genomic_DNA"/>
</dbReference>
<dbReference type="Proteomes" id="UP000269396">
    <property type="component" value="Unassembled WGS sequence"/>
</dbReference>
<gene>
    <name evidence="2" type="ORF">SMTD_LOCUS3201</name>
</gene>
<feature type="region of interest" description="Disordered" evidence="1">
    <location>
        <begin position="37"/>
        <end position="60"/>
    </location>
</feature>
<protein>
    <submittedName>
        <fullName evidence="2">Uncharacterized protein</fullName>
    </submittedName>
</protein>
<evidence type="ECO:0000256" key="1">
    <source>
        <dbReference type="SAM" id="MobiDB-lite"/>
    </source>
</evidence>
<name>A0A183NM65_9TREM</name>
<organism evidence="2 3">
    <name type="scientific">Schistosoma mattheei</name>
    <dbReference type="NCBI Taxonomy" id="31246"/>
    <lineage>
        <taxon>Eukaryota</taxon>
        <taxon>Metazoa</taxon>
        <taxon>Spiralia</taxon>
        <taxon>Lophotrochozoa</taxon>
        <taxon>Platyhelminthes</taxon>
        <taxon>Trematoda</taxon>
        <taxon>Digenea</taxon>
        <taxon>Strigeidida</taxon>
        <taxon>Schistosomatoidea</taxon>
        <taxon>Schistosomatidae</taxon>
        <taxon>Schistosoma</taxon>
    </lineage>
</organism>
<dbReference type="AlphaFoldDB" id="A0A183NM65"/>
<keyword evidence="3" id="KW-1185">Reference proteome</keyword>
<sequence length="78" mass="8848">KDISRVLCEAEQDEVHSINFRKYCSVQRSTGLKSVRNRSDSTLSNYSSLGQSNWSGSSTITTNRHTFLSEENLHSHTK</sequence>
<evidence type="ECO:0000313" key="2">
    <source>
        <dbReference type="EMBL" id="VDO93035.1"/>
    </source>
</evidence>
<feature type="non-terminal residue" evidence="2">
    <location>
        <position position="1"/>
    </location>
</feature>
<reference evidence="2 3" key="1">
    <citation type="submission" date="2018-11" db="EMBL/GenBank/DDBJ databases">
        <authorList>
            <consortium name="Pathogen Informatics"/>
        </authorList>
    </citation>
    <scope>NUCLEOTIDE SEQUENCE [LARGE SCALE GENOMIC DNA]</scope>
    <source>
        <strain>Denwood</strain>
        <strain evidence="3">Zambia</strain>
    </source>
</reference>
<evidence type="ECO:0000313" key="3">
    <source>
        <dbReference type="Proteomes" id="UP000269396"/>
    </source>
</evidence>